<feature type="region of interest" description="Disordered" evidence="2">
    <location>
        <begin position="102"/>
        <end position="133"/>
    </location>
</feature>
<accession>A0ABN9VGC5</accession>
<gene>
    <name evidence="3" type="ORF">PCOR1329_LOCUS56732</name>
</gene>
<feature type="region of interest" description="Disordered" evidence="2">
    <location>
        <begin position="48"/>
        <end position="76"/>
    </location>
</feature>
<evidence type="ECO:0000313" key="3">
    <source>
        <dbReference type="EMBL" id="CAK0870697.1"/>
    </source>
</evidence>
<feature type="compositionally biased region" description="Low complexity" evidence="2">
    <location>
        <begin position="1792"/>
        <end position="1813"/>
    </location>
</feature>
<feature type="compositionally biased region" description="Polar residues" evidence="2">
    <location>
        <begin position="102"/>
        <end position="113"/>
    </location>
</feature>
<sequence>MAPAPPMARVLRGPREPVWGCQCGKNNNWACRIVCSCGRQASQKVVNAAKKADQEARDKKPSQRAGGTGLVRKPAPWSKEYGLTEKQIRELVLQCISQQAGSPKWTPASTAPASSGVGAGSKEQTQQGQGNIQQRTELQAKINFHEKCIKECKIVEAEGGPIHLLHQRALDVLRQQARDLRPPGAAYKASSQKLARCMQQLDRFTSDLQGLEAQLAATQRKIQDKQEAIAAKHAEVEVLRKENAKHEQTMQAARGEKPNPVIKEEDLVGFDLAEQLDDGAEEALEQFKASPHFDKIQAALRKQAAEKLATAMAEEPGAHAPHAEGGGAGALVKDDVGALWQQLLSSGQQPPSDWTKEKLDDAFTQARCLGNPPLVSGLLAASAGAKQLHVPAAVTVTHTFETFNANQGKLTLQKRLRRSTAMVIMAQEIGYGIDDCESLSSWATARGWQSLIVPGLPSRGHLPSAGLAVFAREGIGLRGPTYPGDAPPRRAGSVNETISHGTELVRGRAQHVVVELPNWPPLNVVNVYLHTGEGMSSRNASILMTVGIALAGQRHPGIIGGDWNMDVQVVKDSGFPVHAQLEMVTPRHATCRTAASVSTIDYFGLTTGSMRMLAACKADLTWAVKPHRPVQLQLTAEGTKLRYLTYVGGAKIPAQTVHGPFLEESSWSLERSFAEQALILAKEAPAAVAWRFLSKAWGRWATRAASRLGHLTATEMRASAYARPLQAKWVEREHQVLTEEEVQAIADGWKWPQDCLAGLSTAKAKARTPEGRQVLDNEVQGFLTGDYCGQNLSARLDASVRQARQLAQRNFSSEDIMTFSEDIEEDVKFAMQQANKESSKRWKEWCDGACAGGARKLHKVTRVREVQAPTTVNDSENGITGHPHFVVKDMEAHAIEQYDVYVTLHPLVRFASYIDDTSLGINGAAKENVILQAVAAGNAFFKVAEKLGARINDKLAVVASSDDIGKEVVRQLKLPTDMNRSRATYLGTDFAGARRRRGKLLRAKQQARHKIYKQRLRKLGRFRHRLPGQQTQRTAKIFRAGARPAATFGVEINGLTDRELHKLRTDFGKFSNLANKLGLGEGKRATFDILAPLVSLRSKRYTAHQKFCIMNVACSGVWEQDASMEVATDGSCTKPPIKEFQRAGWSLVLLDPRSDRPLATMHGAVPASLPQESAVGEHLAAAFVSQVADRPCTVHADFKGVVHLGNKQKELQLKARTPYACFAHFAQSLDGFTHVQQYAHVKAHRSGDDYAALSDSQRRVTDANIVADLRAKEAAAIHPATEQEIVEEMQKGVDRISQIAKLIAHVMPIFDKDDQLRWTRRAPTLRRAASTRKATWHQWQDGELGVQCITCLQMHMPGQPLPLTGCPGMATFLLDHRRNPNGHKLVAVNQKGTLDTLESDAKDTYRPVFICVKCGAWALQRRKAKLRQPCVAATTKGLEVLHNLRRGVGPFKKLKRFIDRTTPLRRLEATSEVHTTFTKVDILSGTDVAAPVAGFESRGAQGAAAAGGPSATASSGQRREAKQGVASSAAAGFVEHIEEYAAAGAAGAGALRGSAATLNGSDALDEQVVDPLRDDEHGIQAAVAWEVRGMGTDCFDGSAALDVQVEGAMDDDEHDAEAAAAAEVLGLAMDLDSSSALDDGLLGARGFGAEDTVAGEAGSSLAVIDGSGALDDDIKGALGGAVHDAEAAAAGAASGLSAGVDGSHALDVAPVSALGDTAHGAGAAAAGAASGSAAAGGASDALDGNAAAALGSLGFAERVARLLAAAGAREQQPPGAAATSLGERDGGSDSTAAEGSGRGAEAAAAGAVRRPSATYPPLRHGHAWERVPALGGWPGPWDPRAAPSVRGQGRGHGGVIDDHVAELDGDRRGPLGGPEHGDAGAAAGALPRAARAGADSEESRASAEARAAAFKQLVALAELKVSPKTTVIASSAAVALYVHTYLKRAGYTIKASRTAVDLGIETVGARRRVAAKAAQRAQKGKRRTGRIISKIRRHASLAKSTKGLWTTGSRPQGTYGHQVMGLSPRTITEQRRQAVQVAAGKVPGRCLATALAVILGDNDPGIELRMQPILEWNFWLANPNYHQRIGKAWRIIYTKVTCSSTRRWRQVVGPISAVQVDPSQLALEFRQSIESGYWQAKGQRATLLQSALSASTHSFVLHSSKYRASLGGLPARSRLEDPGSRGEAFSELYSWVKARQRAAPSLAEAGRMIDADHRRSIFAFLCGLLAQGNSMRSRCREVLSLLADTEEWCAGDVADQTALAEALAHSHGLRVQGLGAEATATVSAPDLGASSRYPAVQSAQADIARAVQKAQADIARAVQRAQADIATASGCPEGCPRSAPWRCPRDASSLAAAAEAPGVELGTAGSERLFAPAHEPASLADYEKMFSPDRQFVRLQTERSAARDLRESQILQAPRARAASAPRAAASTSSPAAGAESETVREMAEEIRSLRSAVARLEAQHGEPRAPARPLSGRRSAAPQLRPAGASAATAALHAAQGAPAAGAAAGHPAETGAEALGGLGLRVAGPAAGEGGGGRGRPRRHAAAGLLRDAAAAGQLGGAGAGLRVRDRAAEAAQAGPAAAREEPVLGAGADPGGVLGRAARPVEVLRGGAPGRADVLRQAGSAALRPPKLEKPRGRGLRQRHGGVGHAAEVA</sequence>
<organism evidence="3 4">
    <name type="scientific">Prorocentrum cordatum</name>
    <dbReference type="NCBI Taxonomy" id="2364126"/>
    <lineage>
        <taxon>Eukaryota</taxon>
        <taxon>Sar</taxon>
        <taxon>Alveolata</taxon>
        <taxon>Dinophyceae</taxon>
        <taxon>Prorocentrales</taxon>
        <taxon>Prorocentraceae</taxon>
        <taxon>Prorocentrum</taxon>
    </lineage>
</organism>
<dbReference type="EMBL" id="CAUYUJ010016987">
    <property type="protein sequence ID" value="CAK0870697.1"/>
    <property type="molecule type" value="Genomic_DNA"/>
</dbReference>
<feature type="compositionally biased region" description="Low complexity" evidence="2">
    <location>
        <begin position="1501"/>
        <end position="1516"/>
    </location>
</feature>
<feature type="region of interest" description="Disordered" evidence="2">
    <location>
        <begin position="1501"/>
        <end position="1520"/>
    </location>
</feature>
<evidence type="ECO:0000256" key="2">
    <source>
        <dbReference type="SAM" id="MobiDB-lite"/>
    </source>
</evidence>
<reference evidence="3" key="1">
    <citation type="submission" date="2023-10" db="EMBL/GenBank/DDBJ databases">
        <authorList>
            <person name="Chen Y."/>
            <person name="Shah S."/>
            <person name="Dougan E. K."/>
            <person name="Thang M."/>
            <person name="Chan C."/>
        </authorList>
    </citation>
    <scope>NUCLEOTIDE SEQUENCE [LARGE SCALE GENOMIC DNA]</scope>
</reference>
<evidence type="ECO:0000313" key="4">
    <source>
        <dbReference type="Proteomes" id="UP001189429"/>
    </source>
</evidence>
<dbReference type="Gene3D" id="3.60.10.10">
    <property type="entry name" value="Endonuclease/exonuclease/phosphatase"/>
    <property type="match status" value="1"/>
</dbReference>
<keyword evidence="4" id="KW-1185">Reference proteome</keyword>
<protein>
    <submittedName>
        <fullName evidence="3">Uncharacterized protein</fullName>
    </submittedName>
</protein>
<feature type="compositionally biased region" description="Basic and acidic residues" evidence="2">
    <location>
        <begin position="1855"/>
        <end position="1869"/>
    </location>
</feature>
<feature type="region of interest" description="Disordered" evidence="2">
    <location>
        <begin position="1835"/>
        <end position="1899"/>
    </location>
</feature>
<feature type="compositionally biased region" description="Low complexity" evidence="2">
    <location>
        <begin position="124"/>
        <end position="133"/>
    </location>
</feature>
<dbReference type="InterPro" id="IPR036691">
    <property type="entry name" value="Endo/exonu/phosph_ase_sf"/>
</dbReference>
<feature type="region of interest" description="Disordered" evidence="2">
    <location>
        <begin position="2619"/>
        <end position="2653"/>
    </location>
</feature>
<proteinExistence type="predicted"/>
<feature type="compositionally biased region" description="Basic and acidic residues" evidence="2">
    <location>
        <begin position="50"/>
        <end position="61"/>
    </location>
</feature>
<dbReference type="SUPFAM" id="SSF56219">
    <property type="entry name" value="DNase I-like"/>
    <property type="match status" value="1"/>
</dbReference>
<dbReference type="Proteomes" id="UP001189429">
    <property type="component" value="Unassembled WGS sequence"/>
</dbReference>
<feature type="region of interest" description="Disordered" evidence="2">
    <location>
        <begin position="2401"/>
        <end position="2443"/>
    </location>
</feature>
<comment type="caution">
    <text evidence="3">The sequence shown here is derived from an EMBL/GenBank/DDBJ whole genome shotgun (WGS) entry which is preliminary data.</text>
</comment>
<name>A0ABN9VGC5_9DINO</name>
<feature type="coiled-coil region" evidence="1">
    <location>
        <begin position="194"/>
        <end position="256"/>
    </location>
</feature>
<feature type="compositionally biased region" description="Low complexity" evidence="2">
    <location>
        <begin position="1879"/>
        <end position="1893"/>
    </location>
</feature>
<feature type="compositionally biased region" description="Low complexity" evidence="2">
    <location>
        <begin position="2413"/>
        <end position="2435"/>
    </location>
</feature>
<feature type="non-terminal residue" evidence="3">
    <location>
        <position position="2653"/>
    </location>
</feature>
<evidence type="ECO:0000256" key="1">
    <source>
        <dbReference type="SAM" id="Coils"/>
    </source>
</evidence>
<feature type="region of interest" description="Disordered" evidence="2">
    <location>
        <begin position="1766"/>
        <end position="1819"/>
    </location>
</feature>
<feature type="compositionally biased region" description="Basic residues" evidence="2">
    <location>
        <begin position="2636"/>
        <end position="2645"/>
    </location>
</feature>
<keyword evidence="1" id="KW-0175">Coiled coil</keyword>
<feature type="region of interest" description="Disordered" evidence="2">
    <location>
        <begin position="2458"/>
        <end position="2492"/>
    </location>
</feature>